<dbReference type="OrthoDB" id="490216at2"/>
<keyword evidence="2" id="KW-1185">Reference proteome</keyword>
<evidence type="ECO:0000313" key="2">
    <source>
        <dbReference type="Proteomes" id="UP000076925"/>
    </source>
</evidence>
<name>A0A139X4I6_9CYAN</name>
<accession>A0A139X4I6</accession>
<gene>
    <name evidence="1" type="ORF">WA1_03920</name>
</gene>
<proteinExistence type="predicted"/>
<dbReference type="RefSeq" id="WP_017743372.1">
    <property type="nucleotide sequence ID" value="NZ_KQ976354.1"/>
</dbReference>
<sequence>MATENPRVAAYPPPYVYERLVEFKRSQGLKSDSAAIVAILETYFFGSIPNVLPSELSGNPKRIEDLEVKVSSLLEDVALLKQAMSQYTRLSSGELLLANEARHQSDNYEHLSEPPNKSDNTTFDLTNESVLTSANTFISELQTTGADGDTQLVKSSVRETAPVNSELVSESLLDVPTGESILNYPLVEENTPTNGELISERLESTPDFVKTAEVIEKELGDTYVAIDESLASFNQLVVPKQTSTCEAKEFSVEFSLSEHKGEPTRVNILEKSEGTENLTSEPLSDSLSGLSLAEENNHRQVPSVNSEPLKCPSSLLQSDENLNSLKVPLHLTGAALARRLNVSPSTIRHKKNSRNFGQWTSLHDPDGIAWYFDGQKFIEKTSPDIQ</sequence>
<reference evidence="1 2" key="1">
    <citation type="journal article" date="2013" name="Genome Biol. Evol.">
        <title>Genomes of Stigonematalean cyanobacteria (subsection V) and the evolution of oxygenic photosynthesis from prokaryotes to plastids.</title>
        <authorList>
            <person name="Dagan T."/>
            <person name="Roettger M."/>
            <person name="Stucken K."/>
            <person name="Landan G."/>
            <person name="Koch R."/>
            <person name="Major P."/>
            <person name="Gould S.B."/>
            <person name="Goremykin V.V."/>
            <person name="Rippka R."/>
            <person name="Tandeau de Marsac N."/>
            <person name="Gugger M."/>
            <person name="Lockhart P.J."/>
            <person name="Allen J.F."/>
            <person name="Brune I."/>
            <person name="Maus I."/>
            <person name="Puhler A."/>
            <person name="Martin W.F."/>
        </authorList>
    </citation>
    <scope>NUCLEOTIDE SEQUENCE [LARGE SCALE GENOMIC DNA]</scope>
    <source>
        <strain evidence="1 2">PCC 7110</strain>
    </source>
</reference>
<comment type="caution">
    <text evidence="1">The sequence shown here is derived from an EMBL/GenBank/DDBJ whole genome shotgun (WGS) entry which is preliminary data.</text>
</comment>
<dbReference type="AlphaFoldDB" id="A0A139X4I6"/>
<organism evidence="1 2">
    <name type="scientific">Scytonema hofmannii PCC 7110</name>
    <dbReference type="NCBI Taxonomy" id="128403"/>
    <lineage>
        <taxon>Bacteria</taxon>
        <taxon>Bacillati</taxon>
        <taxon>Cyanobacteriota</taxon>
        <taxon>Cyanophyceae</taxon>
        <taxon>Nostocales</taxon>
        <taxon>Scytonemataceae</taxon>
        <taxon>Scytonema</taxon>
    </lineage>
</organism>
<evidence type="ECO:0000313" key="1">
    <source>
        <dbReference type="EMBL" id="KYC39586.1"/>
    </source>
</evidence>
<dbReference type="Proteomes" id="UP000076925">
    <property type="component" value="Unassembled WGS sequence"/>
</dbReference>
<dbReference type="EMBL" id="ANNX02000034">
    <property type="protein sequence ID" value="KYC39586.1"/>
    <property type="molecule type" value="Genomic_DNA"/>
</dbReference>
<protein>
    <submittedName>
        <fullName evidence="1">Uncharacterized protein</fullName>
    </submittedName>
</protein>